<dbReference type="Proteomes" id="UP000267821">
    <property type="component" value="Unassembled WGS sequence"/>
</dbReference>
<sequence length="603" mass="68412">MATPKTKKVQENELEDLQKAGVEAYRNKDYKAALEHFTAALSRPGSWAIRGLSNPKRYELLNLRAAVYEKMDGKLEEAAKDARKMIRLDEKSVSGYLRAGKVLGLMGKWESALGMYRYGLERVPAEDKERKILVKMYEKVERKVEKMKSDAKRTDPLIVLPLELIDLVMLKMDFRSMVRCQRVCKTWRDFFRIHYYHTYRKLDFSHAVTAPKEKTFDKYINLSHLSGRAPIEEITFSRFFTKSSDALVKKCISECTSLHTLRIPQGLPGAFVDASCFGGAGSLQTIILECKVRFEDMVKILQTCKHLQRLECHKVDTSCPSSATPWWHEIECPNLEAIDLRWAEGENMIRMGDMQAFGSTSDLPRAMPNLRSIATVDCGLMRFFYHWNFTGFQHLEQFRNQSGWDVHFPYLPPSTTILSLRGNQLISRGTIEAFPLPNLHTLSLCENSYMSNYCISTILSHLSSPSPLRILNLSQCAGIDATELLWLLAEGHCDFLEELHLVGVTSFGDQVTREMGCLGWLKGIDISQTRVTGAGLMNIVNGVGRKRAEKMGREKGVEWVKIVMCDGVGLDAIELARKMGVVVTYLAPKKSALKGSKVRYGEY</sequence>
<dbReference type="EMBL" id="ML121544">
    <property type="protein sequence ID" value="RPB23718.1"/>
    <property type="molecule type" value="Genomic_DNA"/>
</dbReference>
<dbReference type="InterPro" id="IPR019734">
    <property type="entry name" value="TPR_rpt"/>
</dbReference>
<keyword evidence="5" id="KW-1185">Reference proteome</keyword>
<accession>A0A3N4LPY1</accession>
<dbReference type="SMART" id="SM00256">
    <property type="entry name" value="FBOX"/>
    <property type="match status" value="1"/>
</dbReference>
<evidence type="ECO:0000313" key="4">
    <source>
        <dbReference type="EMBL" id="RPB23718.1"/>
    </source>
</evidence>
<evidence type="ECO:0000256" key="1">
    <source>
        <dbReference type="ARBA" id="ARBA00022737"/>
    </source>
</evidence>
<dbReference type="Pfam" id="PF00646">
    <property type="entry name" value="F-box"/>
    <property type="match status" value="1"/>
</dbReference>
<dbReference type="Gene3D" id="3.80.10.10">
    <property type="entry name" value="Ribonuclease Inhibitor"/>
    <property type="match status" value="1"/>
</dbReference>
<dbReference type="SUPFAM" id="SSF52047">
    <property type="entry name" value="RNI-like"/>
    <property type="match status" value="1"/>
</dbReference>
<dbReference type="InterPro" id="IPR011990">
    <property type="entry name" value="TPR-like_helical_dom_sf"/>
</dbReference>
<dbReference type="InterPro" id="IPR036047">
    <property type="entry name" value="F-box-like_dom_sf"/>
</dbReference>
<dbReference type="PROSITE" id="PS50181">
    <property type="entry name" value="FBOX"/>
    <property type="match status" value="1"/>
</dbReference>
<reference evidence="4 5" key="1">
    <citation type="journal article" date="2018" name="Nat. Ecol. Evol.">
        <title>Pezizomycetes genomes reveal the molecular basis of ectomycorrhizal truffle lifestyle.</title>
        <authorList>
            <person name="Murat C."/>
            <person name="Payen T."/>
            <person name="Noel B."/>
            <person name="Kuo A."/>
            <person name="Morin E."/>
            <person name="Chen J."/>
            <person name="Kohler A."/>
            <person name="Krizsan K."/>
            <person name="Balestrini R."/>
            <person name="Da Silva C."/>
            <person name="Montanini B."/>
            <person name="Hainaut M."/>
            <person name="Levati E."/>
            <person name="Barry K.W."/>
            <person name="Belfiori B."/>
            <person name="Cichocki N."/>
            <person name="Clum A."/>
            <person name="Dockter R.B."/>
            <person name="Fauchery L."/>
            <person name="Guy J."/>
            <person name="Iotti M."/>
            <person name="Le Tacon F."/>
            <person name="Lindquist E.A."/>
            <person name="Lipzen A."/>
            <person name="Malagnac F."/>
            <person name="Mello A."/>
            <person name="Molinier V."/>
            <person name="Miyauchi S."/>
            <person name="Poulain J."/>
            <person name="Riccioni C."/>
            <person name="Rubini A."/>
            <person name="Sitrit Y."/>
            <person name="Splivallo R."/>
            <person name="Traeger S."/>
            <person name="Wang M."/>
            <person name="Zifcakova L."/>
            <person name="Wipf D."/>
            <person name="Zambonelli A."/>
            <person name="Paolocci F."/>
            <person name="Nowrousian M."/>
            <person name="Ottonello S."/>
            <person name="Baldrian P."/>
            <person name="Spatafora J.W."/>
            <person name="Henrissat B."/>
            <person name="Nagy L.G."/>
            <person name="Aury J.M."/>
            <person name="Wincker P."/>
            <person name="Grigoriev I.V."/>
            <person name="Bonfante P."/>
            <person name="Martin F.M."/>
        </authorList>
    </citation>
    <scope>NUCLEOTIDE SEQUENCE [LARGE SCALE GENOMIC DNA]</scope>
    <source>
        <strain evidence="4 5">ATCC MYA-4762</strain>
    </source>
</reference>
<dbReference type="InterPro" id="IPR001810">
    <property type="entry name" value="F-box_dom"/>
</dbReference>
<protein>
    <submittedName>
        <fullName evidence="4">RNI-like protein</fullName>
    </submittedName>
</protein>
<organism evidence="4 5">
    <name type="scientific">Terfezia boudieri ATCC MYA-4762</name>
    <dbReference type="NCBI Taxonomy" id="1051890"/>
    <lineage>
        <taxon>Eukaryota</taxon>
        <taxon>Fungi</taxon>
        <taxon>Dikarya</taxon>
        <taxon>Ascomycota</taxon>
        <taxon>Pezizomycotina</taxon>
        <taxon>Pezizomycetes</taxon>
        <taxon>Pezizales</taxon>
        <taxon>Pezizaceae</taxon>
        <taxon>Terfezia</taxon>
    </lineage>
</organism>
<feature type="domain" description="F-box" evidence="3">
    <location>
        <begin position="154"/>
        <end position="202"/>
    </location>
</feature>
<keyword evidence="1" id="KW-0677">Repeat</keyword>
<dbReference type="Gene3D" id="1.25.40.10">
    <property type="entry name" value="Tetratricopeptide repeat domain"/>
    <property type="match status" value="1"/>
</dbReference>
<dbReference type="AlphaFoldDB" id="A0A3N4LPY1"/>
<evidence type="ECO:0000313" key="5">
    <source>
        <dbReference type="Proteomes" id="UP000267821"/>
    </source>
</evidence>
<dbReference type="SUPFAM" id="SSF81383">
    <property type="entry name" value="F-box domain"/>
    <property type="match status" value="1"/>
</dbReference>
<proteinExistence type="predicted"/>
<dbReference type="GO" id="GO:0051879">
    <property type="term" value="F:Hsp90 protein binding"/>
    <property type="evidence" value="ECO:0007669"/>
    <property type="project" value="TreeGrafter"/>
</dbReference>
<dbReference type="InParanoid" id="A0A3N4LPY1"/>
<evidence type="ECO:0000259" key="3">
    <source>
        <dbReference type="PROSITE" id="PS50181"/>
    </source>
</evidence>
<evidence type="ECO:0000256" key="2">
    <source>
        <dbReference type="ARBA" id="ARBA00022803"/>
    </source>
</evidence>
<dbReference type="CDD" id="cd09917">
    <property type="entry name" value="F-box_SF"/>
    <property type="match status" value="1"/>
</dbReference>
<dbReference type="Gene3D" id="1.20.1280.50">
    <property type="match status" value="1"/>
</dbReference>
<dbReference type="SUPFAM" id="SSF48452">
    <property type="entry name" value="TPR-like"/>
    <property type="match status" value="1"/>
</dbReference>
<dbReference type="PANTHER" id="PTHR22904">
    <property type="entry name" value="TPR REPEAT CONTAINING PROTEIN"/>
    <property type="match status" value="1"/>
</dbReference>
<gene>
    <name evidence="4" type="ORF">L211DRAFT_849358</name>
</gene>
<dbReference type="OrthoDB" id="629492at2759"/>
<dbReference type="PANTHER" id="PTHR22904:SF523">
    <property type="entry name" value="STRESS-INDUCED-PHOSPHOPROTEIN 1"/>
    <property type="match status" value="1"/>
</dbReference>
<dbReference type="SMART" id="SM00028">
    <property type="entry name" value="TPR"/>
    <property type="match status" value="3"/>
</dbReference>
<dbReference type="STRING" id="1051890.A0A3N4LPY1"/>
<dbReference type="InterPro" id="IPR032675">
    <property type="entry name" value="LRR_dom_sf"/>
</dbReference>
<keyword evidence="2" id="KW-0802">TPR repeat</keyword>
<name>A0A3N4LPY1_9PEZI</name>